<evidence type="ECO:0000259" key="2">
    <source>
        <dbReference type="PROSITE" id="PS50041"/>
    </source>
</evidence>
<dbReference type="SMART" id="SM00034">
    <property type="entry name" value="CLECT"/>
    <property type="match status" value="2"/>
</dbReference>
<keyword evidence="4" id="KW-1185">Reference proteome</keyword>
<dbReference type="PROSITE" id="PS50041">
    <property type="entry name" value="C_TYPE_LECTIN_2"/>
    <property type="match status" value="2"/>
</dbReference>
<dbReference type="Proteomes" id="UP001286313">
    <property type="component" value="Unassembled WGS sequence"/>
</dbReference>
<dbReference type="PANTHER" id="PTHR22803">
    <property type="entry name" value="MANNOSE, PHOSPHOLIPASE, LECTIN RECEPTOR RELATED"/>
    <property type="match status" value="1"/>
</dbReference>
<dbReference type="Pfam" id="PF00059">
    <property type="entry name" value="Lectin_C"/>
    <property type="match status" value="2"/>
</dbReference>
<evidence type="ECO:0000313" key="3">
    <source>
        <dbReference type="EMBL" id="KAK3866965.1"/>
    </source>
</evidence>
<evidence type="ECO:0000313" key="4">
    <source>
        <dbReference type="Proteomes" id="UP001286313"/>
    </source>
</evidence>
<feature type="domain" description="C-type lectin" evidence="2">
    <location>
        <begin position="292"/>
        <end position="423"/>
    </location>
</feature>
<dbReference type="InterPro" id="IPR016186">
    <property type="entry name" value="C-type_lectin-like/link_sf"/>
</dbReference>
<dbReference type="EMBL" id="JAWQEG010003304">
    <property type="protein sequence ID" value="KAK3866965.1"/>
    <property type="molecule type" value="Genomic_DNA"/>
</dbReference>
<dbReference type="AlphaFoldDB" id="A0AAE1KAN7"/>
<protein>
    <recommendedName>
        <fullName evidence="2">C-type lectin domain-containing protein</fullName>
    </recommendedName>
</protein>
<dbReference type="PRINTS" id="PR01217">
    <property type="entry name" value="PRICHEXTENSN"/>
</dbReference>
<name>A0AAE1KAN7_PETCI</name>
<feature type="domain" description="C-type lectin" evidence="2">
    <location>
        <begin position="111"/>
        <end position="236"/>
    </location>
</feature>
<feature type="region of interest" description="Disordered" evidence="1">
    <location>
        <begin position="1"/>
        <end position="98"/>
    </location>
</feature>
<dbReference type="SUPFAM" id="SSF56436">
    <property type="entry name" value="C-type lectin-like"/>
    <property type="match status" value="2"/>
</dbReference>
<sequence length="427" mass="47331">MQPPHQLIYNNPPPPTFTSSTTPPTHISITPGSTSTPPTYSSTVPPTYSSTVPPTYTTTPPTYTTTPPTYATTPPTYTTTPPTYTTSPPGITTYSPTTTEAPTCSGGFTLVGGRCVLLEPFTQTTWEESRYLCQTLGGDLVVLDSMDFYADLLTHIKDAGLDTHSYWVGGSVNDWSWIWVDGSAVRMETPLWAQSGYDSQEPDGYSTNGNCTFLDDDRFFYMNEDDCNSNRQCICQAATSKFDFPEPARLLINSDPAIDIPMMERPENINTGDTETLVAIPTLTCSGSFVPVGGKCILVEPFTSTTWDESRYLCQTFGGDLVVLHSMDFYAALLDYIEERGLDTHDYWVGASDATYEGSWRWVDGTYVKMGTPLWALYYHGSSDYHQEPYMNTSYEDCGLLSLSSFYYLVDWNCLNSYPCICEAPGV</sequence>
<proteinExistence type="predicted"/>
<dbReference type="CDD" id="cd00037">
    <property type="entry name" value="CLECT"/>
    <property type="match status" value="2"/>
</dbReference>
<dbReference type="InterPro" id="IPR050111">
    <property type="entry name" value="C-type_lectin/snaclec_domain"/>
</dbReference>
<dbReference type="Gene3D" id="3.10.100.10">
    <property type="entry name" value="Mannose-Binding Protein A, subunit A"/>
    <property type="match status" value="2"/>
</dbReference>
<comment type="caution">
    <text evidence="3">The sequence shown here is derived from an EMBL/GenBank/DDBJ whole genome shotgun (WGS) entry which is preliminary data.</text>
</comment>
<dbReference type="InterPro" id="IPR016187">
    <property type="entry name" value="CTDL_fold"/>
</dbReference>
<feature type="compositionally biased region" description="Low complexity" evidence="1">
    <location>
        <begin position="17"/>
        <end position="98"/>
    </location>
</feature>
<organism evidence="3 4">
    <name type="scientific">Petrolisthes cinctipes</name>
    <name type="common">Flat porcelain crab</name>
    <dbReference type="NCBI Taxonomy" id="88211"/>
    <lineage>
        <taxon>Eukaryota</taxon>
        <taxon>Metazoa</taxon>
        <taxon>Ecdysozoa</taxon>
        <taxon>Arthropoda</taxon>
        <taxon>Crustacea</taxon>
        <taxon>Multicrustacea</taxon>
        <taxon>Malacostraca</taxon>
        <taxon>Eumalacostraca</taxon>
        <taxon>Eucarida</taxon>
        <taxon>Decapoda</taxon>
        <taxon>Pleocyemata</taxon>
        <taxon>Anomura</taxon>
        <taxon>Galatheoidea</taxon>
        <taxon>Porcellanidae</taxon>
        <taxon>Petrolisthes</taxon>
    </lineage>
</organism>
<dbReference type="InterPro" id="IPR001304">
    <property type="entry name" value="C-type_lectin-like"/>
</dbReference>
<gene>
    <name evidence="3" type="ORF">Pcinc_027536</name>
</gene>
<accession>A0AAE1KAN7</accession>
<evidence type="ECO:0000256" key="1">
    <source>
        <dbReference type="SAM" id="MobiDB-lite"/>
    </source>
</evidence>
<reference evidence="3" key="1">
    <citation type="submission" date="2023-10" db="EMBL/GenBank/DDBJ databases">
        <title>Genome assemblies of two species of porcelain crab, Petrolisthes cinctipes and Petrolisthes manimaculis (Anomura: Porcellanidae).</title>
        <authorList>
            <person name="Angst P."/>
        </authorList>
    </citation>
    <scope>NUCLEOTIDE SEQUENCE</scope>
    <source>
        <strain evidence="3">PB745_01</strain>
        <tissue evidence="3">Gill</tissue>
    </source>
</reference>